<keyword evidence="1" id="KW-0732">Signal</keyword>
<keyword evidence="4" id="KW-1185">Reference proteome</keyword>
<name>A0A0T5VMN5_9SPHI</name>
<dbReference type="OrthoDB" id="659104at2"/>
<comment type="caution">
    <text evidence="3">The sequence shown here is derived from an EMBL/GenBank/DDBJ whole genome shotgun (WGS) entry which is preliminary data.</text>
</comment>
<evidence type="ECO:0000256" key="1">
    <source>
        <dbReference type="SAM" id="SignalP"/>
    </source>
</evidence>
<gene>
    <name evidence="3" type="ORF">ASU31_15775</name>
</gene>
<dbReference type="InterPro" id="IPR025510">
    <property type="entry name" value="DUF4397"/>
</dbReference>
<dbReference type="Pfam" id="PF14344">
    <property type="entry name" value="DUF4397"/>
    <property type="match status" value="1"/>
</dbReference>
<reference evidence="3 4" key="1">
    <citation type="submission" date="2015-11" db="EMBL/GenBank/DDBJ databases">
        <title>Sequence of Pedobacter ginsenosidimutans.</title>
        <authorList>
            <person name="Carson E."/>
            <person name="Keyser V."/>
            <person name="Newman J."/>
            <person name="Miller J."/>
        </authorList>
    </citation>
    <scope>NUCLEOTIDE SEQUENCE [LARGE SCALE GENOMIC DNA]</scope>
    <source>
        <strain evidence="3 4">KACC 14530</strain>
    </source>
</reference>
<dbReference type="PROSITE" id="PS51257">
    <property type="entry name" value="PROKAR_LIPOPROTEIN"/>
    <property type="match status" value="1"/>
</dbReference>
<evidence type="ECO:0000313" key="3">
    <source>
        <dbReference type="EMBL" id="KRT15134.1"/>
    </source>
</evidence>
<dbReference type="STRING" id="687842.ASU31_15775"/>
<feature type="chain" id="PRO_5006665449" description="DUF4397 domain-containing protein" evidence="1">
    <location>
        <begin position="19"/>
        <end position="265"/>
    </location>
</feature>
<dbReference type="AlphaFoldDB" id="A0A0T5VMN5"/>
<protein>
    <recommendedName>
        <fullName evidence="2">DUF4397 domain-containing protein</fullName>
    </recommendedName>
</protein>
<sequence>MKIFSNLFASLFIAMALAGCTKNVLDYGETEKLTSDQALLKVNYASYYYNNRAIAIKINDKRVSSVITARTPFPGGGYNTGGSSTADFLAVSPGNLKLSIILPKKKDDGTDSVVLYSTTFQIEAGKNYVAHITDTAANTKNVLTQESFTRPDTAYCKYRFINLMPNVPSVDLYYGTSATDNAKDSLIAGNVNYLNITNEITLRSAQSKTWKIRPAGAAITTATVLANYTSASTFLNKRVYTIFASGYSGITTAPRRPYVSFFLIR</sequence>
<dbReference type="RefSeq" id="WP_057933243.1">
    <property type="nucleotide sequence ID" value="NZ_LMZQ01000012.1"/>
</dbReference>
<dbReference type="Proteomes" id="UP000051950">
    <property type="component" value="Unassembled WGS sequence"/>
</dbReference>
<dbReference type="EMBL" id="LMZQ01000012">
    <property type="protein sequence ID" value="KRT15134.1"/>
    <property type="molecule type" value="Genomic_DNA"/>
</dbReference>
<proteinExistence type="predicted"/>
<evidence type="ECO:0000313" key="4">
    <source>
        <dbReference type="Proteomes" id="UP000051950"/>
    </source>
</evidence>
<feature type="domain" description="DUF4397" evidence="2">
    <location>
        <begin position="84"/>
        <end position="173"/>
    </location>
</feature>
<organism evidence="3 4">
    <name type="scientific">Pedobacter ginsenosidimutans</name>
    <dbReference type="NCBI Taxonomy" id="687842"/>
    <lineage>
        <taxon>Bacteria</taxon>
        <taxon>Pseudomonadati</taxon>
        <taxon>Bacteroidota</taxon>
        <taxon>Sphingobacteriia</taxon>
        <taxon>Sphingobacteriales</taxon>
        <taxon>Sphingobacteriaceae</taxon>
        <taxon>Pedobacter</taxon>
    </lineage>
</organism>
<evidence type="ECO:0000259" key="2">
    <source>
        <dbReference type="Pfam" id="PF14344"/>
    </source>
</evidence>
<accession>A0A0T5VMN5</accession>
<feature type="signal peptide" evidence="1">
    <location>
        <begin position="1"/>
        <end position="18"/>
    </location>
</feature>